<feature type="compositionally biased region" description="Polar residues" evidence="1">
    <location>
        <begin position="130"/>
        <end position="149"/>
    </location>
</feature>
<feature type="compositionally biased region" description="Low complexity" evidence="1">
    <location>
        <begin position="97"/>
        <end position="116"/>
    </location>
</feature>
<evidence type="ECO:0000256" key="1">
    <source>
        <dbReference type="SAM" id="MobiDB-lite"/>
    </source>
</evidence>
<dbReference type="HOGENOM" id="CLU_1250684_0_0_1"/>
<dbReference type="EMBL" id="KB706143">
    <property type="protein sequence ID" value="EMR69013.1"/>
    <property type="molecule type" value="Genomic_DNA"/>
</dbReference>
<gene>
    <name evidence="2" type="ORF">UCREL1_3970</name>
</gene>
<dbReference type="AlphaFoldDB" id="M7SWU3"/>
<organism evidence="2 3">
    <name type="scientific">Eutypa lata (strain UCR-EL1)</name>
    <name type="common">Grapevine dieback disease fungus</name>
    <name type="synonym">Eutypa armeniacae</name>
    <dbReference type="NCBI Taxonomy" id="1287681"/>
    <lineage>
        <taxon>Eukaryota</taxon>
        <taxon>Fungi</taxon>
        <taxon>Dikarya</taxon>
        <taxon>Ascomycota</taxon>
        <taxon>Pezizomycotina</taxon>
        <taxon>Sordariomycetes</taxon>
        <taxon>Xylariomycetidae</taxon>
        <taxon>Xylariales</taxon>
        <taxon>Diatrypaceae</taxon>
        <taxon>Eutypa</taxon>
    </lineage>
</organism>
<accession>M7SWU3</accession>
<proteinExistence type="predicted"/>
<reference evidence="3" key="1">
    <citation type="journal article" date="2013" name="Genome Announc.">
        <title>Draft genome sequence of the grapevine dieback fungus Eutypa lata UCR-EL1.</title>
        <authorList>
            <person name="Blanco-Ulate B."/>
            <person name="Rolshausen P.E."/>
            <person name="Cantu D."/>
        </authorList>
    </citation>
    <scope>NUCLEOTIDE SEQUENCE [LARGE SCALE GENOMIC DNA]</scope>
    <source>
        <strain evidence="3">UCR-EL1</strain>
    </source>
</reference>
<evidence type="ECO:0000313" key="3">
    <source>
        <dbReference type="Proteomes" id="UP000012174"/>
    </source>
</evidence>
<keyword evidence="3" id="KW-1185">Reference proteome</keyword>
<feature type="compositionally biased region" description="Polar residues" evidence="1">
    <location>
        <begin position="15"/>
        <end position="29"/>
    </location>
</feature>
<dbReference type="Proteomes" id="UP000012174">
    <property type="component" value="Unassembled WGS sequence"/>
</dbReference>
<dbReference type="KEGG" id="ela:UCREL1_3970"/>
<feature type="compositionally biased region" description="Basic and acidic residues" evidence="1">
    <location>
        <begin position="74"/>
        <end position="95"/>
    </location>
</feature>
<sequence length="221" mass="24149">MASPVKNYEDPRSPGASSRDYSTARNYPETTTTTYDDRSSRTNHGNDGSPQKSNARRDSTAAATSASSVPVIREPIELSEPRVPEIYDPAYKRPTTDNNNNNDNNSNSNSNNNSSSDEPRAAAEWDFLGSSKQLSTQRPRSDVSSTGAVANNVIAPRHSISERKRQLALGSLRARPDEEDHEAAIVEESDEQVKENLAKANLNLTLNELLTRTKISGEDGS</sequence>
<feature type="region of interest" description="Disordered" evidence="1">
    <location>
        <begin position="1"/>
        <end position="157"/>
    </location>
</feature>
<protein>
    <submittedName>
        <fullName evidence="2">Uncharacterized protein</fullName>
    </submittedName>
</protein>
<name>M7SWU3_EUTLA</name>
<evidence type="ECO:0000313" key="2">
    <source>
        <dbReference type="EMBL" id="EMR69013.1"/>
    </source>
</evidence>
<feature type="compositionally biased region" description="Polar residues" evidence="1">
    <location>
        <begin position="43"/>
        <end position="53"/>
    </location>
</feature>